<gene>
    <name evidence="1" type="ORF">Tsubulata_034993</name>
</gene>
<comment type="caution">
    <text evidence="1">The sequence shown here is derived from an EMBL/GenBank/DDBJ whole genome shotgun (WGS) entry which is preliminary data.</text>
</comment>
<sequence length="80" mass="9199">MVQKRKSHVVFCVVPKQDIAQGIDSIRTSRRQVIYRKGNIQSAPQMACSEICIKLDITLEKRDNTCGCDLIHHSSCKRRR</sequence>
<dbReference type="AlphaFoldDB" id="A0A9Q0G4L9"/>
<proteinExistence type="predicted"/>
<reference evidence="1" key="1">
    <citation type="submission" date="2022-02" db="EMBL/GenBank/DDBJ databases">
        <authorList>
            <person name="Henning P.M."/>
            <person name="McCubbin A.G."/>
            <person name="Shore J.S."/>
        </authorList>
    </citation>
    <scope>NUCLEOTIDE SEQUENCE</scope>
    <source>
        <strain evidence="1">F60SS</strain>
        <tissue evidence="1">Leaves</tissue>
    </source>
</reference>
<accession>A0A9Q0G4L9</accession>
<reference evidence="1" key="2">
    <citation type="journal article" date="2023" name="Plants (Basel)">
        <title>Annotation of the Turnera subulata (Passifloraceae) Draft Genome Reveals the S-Locus Evolved after the Divergence of Turneroideae from Passifloroideae in a Stepwise Manner.</title>
        <authorList>
            <person name="Henning P.M."/>
            <person name="Roalson E.H."/>
            <person name="Mir W."/>
            <person name="McCubbin A.G."/>
            <person name="Shore J.S."/>
        </authorList>
    </citation>
    <scope>NUCLEOTIDE SEQUENCE</scope>
    <source>
        <strain evidence="1">F60SS</strain>
    </source>
</reference>
<evidence type="ECO:0000313" key="1">
    <source>
        <dbReference type="EMBL" id="KAJ4843498.1"/>
    </source>
</evidence>
<organism evidence="1 2">
    <name type="scientific">Turnera subulata</name>
    <dbReference type="NCBI Taxonomy" id="218843"/>
    <lineage>
        <taxon>Eukaryota</taxon>
        <taxon>Viridiplantae</taxon>
        <taxon>Streptophyta</taxon>
        <taxon>Embryophyta</taxon>
        <taxon>Tracheophyta</taxon>
        <taxon>Spermatophyta</taxon>
        <taxon>Magnoliopsida</taxon>
        <taxon>eudicotyledons</taxon>
        <taxon>Gunneridae</taxon>
        <taxon>Pentapetalae</taxon>
        <taxon>rosids</taxon>
        <taxon>fabids</taxon>
        <taxon>Malpighiales</taxon>
        <taxon>Passifloraceae</taxon>
        <taxon>Turnera</taxon>
    </lineage>
</organism>
<evidence type="ECO:0000313" key="2">
    <source>
        <dbReference type="Proteomes" id="UP001141552"/>
    </source>
</evidence>
<protein>
    <submittedName>
        <fullName evidence="1">Uncharacterized protein</fullName>
    </submittedName>
</protein>
<dbReference type="EMBL" id="JAKUCV010002216">
    <property type="protein sequence ID" value="KAJ4843498.1"/>
    <property type="molecule type" value="Genomic_DNA"/>
</dbReference>
<dbReference type="Proteomes" id="UP001141552">
    <property type="component" value="Unassembled WGS sequence"/>
</dbReference>
<keyword evidence="2" id="KW-1185">Reference proteome</keyword>
<name>A0A9Q0G4L9_9ROSI</name>